<comment type="similarity">
    <text evidence="2">Belongs to the TMEM120 family.</text>
</comment>
<organism evidence="7 8">
    <name type="scientific">Zostera marina</name>
    <name type="common">Eelgrass</name>
    <dbReference type="NCBI Taxonomy" id="29655"/>
    <lineage>
        <taxon>Eukaryota</taxon>
        <taxon>Viridiplantae</taxon>
        <taxon>Streptophyta</taxon>
        <taxon>Embryophyta</taxon>
        <taxon>Tracheophyta</taxon>
        <taxon>Spermatophyta</taxon>
        <taxon>Magnoliopsida</taxon>
        <taxon>Liliopsida</taxon>
        <taxon>Zosteraceae</taxon>
        <taxon>Zostera</taxon>
    </lineage>
</organism>
<accession>A0A0K9PME6</accession>
<evidence type="ECO:0000256" key="1">
    <source>
        <dbReference type="ARBA" id="ARBA00004141"/>
    </source>
</evidence>
<comment type="caution">
    <text evidence="7">The sequence shown here is derived from an EMBL/GenBank/DDBJ whole genome shotgun (WGS) entry which is preliminary data.</text>
</comment>
<dbReference type="PANTHER" id="PTHR21433">
    <property type="entry name" value="TRANSMEMBRANE PROTEIN INDUCED BY TUMOR NECROSIS FACTOR ALPHA"/>
    <property type="match status" value="1"/>
</dbReference>
<evidence type="ECO:0000256" key="4">
    <source>
        <dbReference type="ARBA" id="ARBA00022989"/>
    </source>
</evidence>
<dbReference type="GO" id="GO:0016020">
    <property type="term" value="C:membrane"/>
    <property type="evidence" value="ECO:0007669"/>
    <property type="project" value="UniProtKB-SubCell"/>
</dbReference>
<evidence type="ECO:0000256" key="6">
    <source>
        <dbReference type="SAM" id="Phobius"/>
    </source>
</evidence>
<sequence length="209" mass="23510">MVDRTADVADNGPSADLVGGEDVARLVEETGRVVELARGLQDSMASLLSRTSIDDQDLRQRALALDSDLRKLQASIDSRSSTIDSKVTDKLNEDLYKARCLITDGDVGSLVPIKDDGGFLKAFLGPINVRANMKDVRLKVKEEYNSYRDRTAFLFLFFPVVLLLLRRWIWHGCFPTLAVQLYQAWLLFLYTSLALRENILRVNGSDIRT</sequence>
<dbReference type="Pfam" id="PF07851">
    <property type="entry name" value="TMEM120A-B"/>
    <property type="match status" value="1"/>
</dbReference>
<keyword evidence="3 6" id="KW-0812">Transmembrane</keyword>
<keyword evidence="8" id="KW-1185">Reference proteome</keyword>
<proteinExistence type="inferred from homology"/>
<dbReference type="OrthoDB" id="2015098at2759"/>
<name>A0A0K9PME6_ZOSMR</name>
<feature type="transmembrane region" description="Helical" evidence="6">
    <location>
        <begin position="151"/>
        <end position="170"/>
    </location>
</feature>
<dbReference type="EMBL" id="LFYR01000729">
    <property type="protein sequence ID" value="KMZ70126.1"/>
    <property type="molecule type" value="Genomic_DNA"/>
</dbReference>
<evidence type="ECO:0000256" key="5">
    <source>
        <dbReference type="ARBA" id="ARBA00023136"/>
    </source>
</evidence>
<evidence type="ECO:0000313" key="8">
    <source>
        <dbReference type="Proteomes" id="UP000036987"/>
    </source>
</evidence>
<comment type="subcellular location">
    <subcellularLocation>
        <location evidence="1">Membrane</location>
        <topology evidence="1">Multi-pass membrane protein</topology>
    </subcellularLocation>
</comment>
<reference evidence="8" key="1">
    <citation type="journal article" date="2016" name="Nature">
        <title>The genome of the seagrass Zostera marina reveals angiosperm adaptation to the sea.</title>
        <authorList>
            <person name="Olsen J.L."/>
            <person name="Rouze P."/>
            <person name="Verhelst B."/>
            <person name="Lin Y.-C."/>
            <person name="Bayer T."/>
            <person name="Collen J."/>
            <person name="Dattolo E."/>
            <person name="De Paoli E."/>
            <person name="Dittami S."/>
            <person name="Maumus F."/>
            <person name="Michel G."/>
            <person name="Kersting A."/>
            <person name="Lauritano C."/>
            <person name="Lohaus R."/>
            <person name="Toepel M."/>
            <person name="Tonon T."/>
            <person name="Vanneste K."/>
            <person name="Amirebrahimi M."/>
            <person name="Brakel J."/>
            <person name="Bostroem C."/>
            <person name="Chovatia M."/>
            <person name="Grimwood J."/>
            <person name="Jenkins J.W."/>
            <person name="Jueterbock A."/>
            <person name="Mraz A."/>
            <person name="Stam W.T."/>
            <person name="Tice H."/>
            <person name="Bornberg-Bauer E."/>
            <person name="Green P.J."/>
            <person name="Pearson G.A."/>
            <person name="Procaccini G."/>
            <person name="Duarte C.M."/>
            <person name="Schmutz J."/>
            <person name="Reusch T.B.H."/>
            <person name="Van de Peer Y."/>
        </authorList>
    </citation>
    <scope>NUCLEOTIDE SEQUENCE [LARGE SCALE GENOMIC DNA]</scope>
    <source>
        <strain evidence="8">cv. Finnish</strain>
    </source>
</reference>
<feature type="non-terminal residue" evidence="7">
    <location>
        <position position="209"/>
    </location>
</feature>
<dbReference type="PANTHER" id="PTHR21433:SF0">
    <property type="entry name" value="TRANSMEMBRANE PROTEIN 120 HOMOLOG"/>
    <property type="match status" value="1"/>
</dbReference>
<dbReference type="Proteomes" id="UP000036987">
    <property type="component" value="Unassembled WGS sequence"/>
</dbReference>
<evidence type="ECO:0000256" key="2">
    <source>
        <dbReference type="ARBA" id="ARBA00009700"/>
    </source>
</evidence>
<protein>
    <submittedName>
        <fullName evidence="7">Uncharacterized protein</fullName>
    </submittedName>
</protein>
<dbReference type="InterPro" id="IPR012926">
    <property type="entry name" value="TMEM120A/B"/>
</dbReference>
<feature type="transmembrane region" description="Helical" evidence="6">
    <location>
        <begin position="176"/>
        <end position="195"/>
    </location>
</feature>
<dbReference type="AlphaFoldDB" id="A0A0K9PME6"/>
<evidence type="ECO:0000313" key="7">
    <source>
        <dbReference type="EMBL" id="KMZ70126.1"/>
    </source>
</evidence>
<keyword evidence="4 6" id="KW-1133">Transmembrane helix</keyword>
<keyword evidence="5 6" id="KW-0472">Membrane</keyword>
<evidence type="ECO:0000256" key="3">
    <source>
        <dbReference type="ARBA" id="ARBA00022692"/>
    </source>
</evidence>
<gene>
    <name evidence="7" type="ORF">ZOSMA_1G00960</name>
</gene>